<dbReference type="Pfam" id="PF01584">
    <property type="entry name" value="CheW"/>
    <property type="match status" value="1"/>
</dbReference>
<feature type="coiled-coil region" evidence="9">
    <location>
        <begin position="446"/>
        <end position="480"/>
    </location>
</feature>
<feature type="domain" description="CheW-like" evidence="13">
    <location>
        <begin position="816"/>
        <end position="959"/>
    </location>
</feature>
<evidence type="ECO:0000259" key="12">
    <source>
        <dbReference type="PROSITE" id="PS50110"/>
    </source>
</evidence>
<dbReference type="Gene3D" id="2.30.30.40">
    <property type="entry name" value="SH3 Domains"/>
    <property type="match status" value="1"/>
</dbReference>
<evidence type="ECO:0000256" key="7">
    <source>
        <dbReference type="PROSITE-ProRule" id="PRU00110"/>
    </source>
</evidence>
<dbReference type="Gene3D" id="1.10.287.560">
    <property type="entry name" value="Histidine kinase CheA-like, homodimeric domain"/>
    <property type="match status" value="1"/>
</dbReference>
<dbReference type="SUPFAM" id="SSF47384">
    <property type="entry name" value="Homodimeric domain of signal transducing histidine kinase"/>
    <property type="match status" value="1"/>
</dbReference>
<dbReference type="InterPro" id="IPR011006">
    <property type="entry name" value="CheY-like_superfamily"/>
</dbReference>
<dbReference type="Pfam" id="PF02895">
    <property type="entry name" value="H-kinase_dim"/>
    <property type="match status" value="1"/>
</dbReference>
<evidence type="ECO:0000256" key="9">
    <source>
        <dbReference type="SAM" id="Coils"/>
    </source>
</evidence>
<comment type="caution">
    <text evidence="15">The sequence shown here is derived from an EMBL/GenBank/DDBJ whole genome shotgun (WGS) entry which is preliminary data.</text>
</comment>
<dbReference type="InterPro" id="IPR036890">
    <property type="entry name" value="HATPase_C_sf"/>
</dbReference>
<dbReference type="PROSITE" id="PS50894">
    <property type="entry name" value="HPT"/>
    <property type="match status" value="1"/>
</dbReference>
<dbReference type="PROSITE" id="PS50851">
    <property type="entry name" value="CHEW"/>
    <property type="match status" value="1"/>
</dbReference>
<reference evidence="15 16" key="2">
    <citation type="submission" date="2018-06" db="EMBL/GenBank/DDBJ databases">
        <title>Metagenomic assembly of (sub)arctic Cyanobacteria and their associated microbiome from non-axenic cultures.</title>
        <authorList>
            <person name="Baurain D."/>
        </authorList>
    </citation>
    <scope>NUCLEOTIDE SEQUENCE [LARGE SCALE GENOMIC DNA]</scope>
    <source>
        <strain evidence="15">ULC129bin1</strain>
    </source>
</reference>
<evidence type="ECO:0000256" key="4">
    <source>
        <dbReference type="ARBA" id="ARBA00022679"/>
    </source>
</evidence>
<keyword evidence="5 15" id="KW-0418">Kinase</keyword>
<sequence>MEDKEREIRLQFLDEAGEYLDTLEATLLDIARRGVDNHEMNGALRAAHSIKGGAALMGYGLTSELAHRLEDSLKVLKIQRGDGVTRDVEGRMLGAVDVIRQVVARDRTAQPTDERWINDFVLPVFDWLSDRLGEPSAEDAASMMDADEGQNVMPLIFQTEIEGALEQLEALIAAAANSIQPDRSSQLRSALAVMAQELAGLGEMLALPTFTQLCQSVEKFALGAANESQMQEVAQKTLEIWRRAQALVLTDNVASMPDQLTGLSFGLIDIAFDEAGNEVNLNAADRPLDEIDWNGLGDENDPLVDDVFSGLGDEDDALIGDVFSGLGDEDDALVDDIFSGLDDEDTTVVDDVFSSDFSSDTESEPDLIALETEATSEPADAFAGVFDEDWSRNEPSESNGFSVAQAASGPQSGSGGTEFRFSENPKPQVETADLDDNTVRVSVRKLNELNDHFGELTIERNRLEAEVKRMRTLVKDLSRKLRSLDEINDDVRDIYEQPDSPLLLTARPTTSLGAASNRSTFGAVGQGNRAAKLERPLSSQIHSATSTASNRSSDSSPPDQGPGFREGFDALEFDRYNDSHLPFRQIVESVVKLQEVADDLELSVDKTEQTARVIHRTARHLQRNLNQLRMRPLSDITNRFPRALRELEMEHGKQVTLALEGEGTLVDRNILEALSDPLMHIVRNAFDHGIERPDQRQQKEKPGRGTISIRAFNRSNRTIITIRDDGSGIALEKIRDRAQSMGLDAELLAAATEPELLSLIFEPGFSTSDRVTALSGRGVGMDVVRNNLTQIRGDISVETASGKGTTFTISVPYTLSVTRIMLAEGNRMPVAIPTDTIEEVTVIAAADMYETDGRAMFHFKGDAVRLIRLSNWVEFNCPRHIDSLEAVPNLDKPSVLIFRMGEIRYGLQIERSWGEQEVAVRRVEGPISLPAGFSNCTILGDGRVVPLVNLSDLARWVMGCEAADIYSAKSLYSNPVTGGAIDPVSLQAAPEEVRRRSRFLVIDDSVNVRRLLALTLEKAGYEVEQARDGQDAMEKLETGLLIDGIVCDVEMPRMDGYSFLSKLRSVEKFVNLPVTMLTSRSGEKHRDLAMNLGATAYFSKPYQERVLLQSLEETLTASQQVMA</sequence>
<dbReference type="PRINTS" id="PR00344">
    <property type="entry name" value="BCTRLSENSOR"/>
</dbReference>
<dbReference type="FunFam" id="3.30.565.10:FF:000016">
    <property type="entry name" value="Chemotaxis protein CheA, putative"/>
    <property type="match status" value="1"/>
</dbReference>
<evidence type="ECO:0000256" key="8">
    <source>
        <dbReference type="PROSITE-ProRule" id="PRU00169"/>
    </source>
</evidence>
<evidence type="ECO:0000259" key="11">
    <source>
        <dbReference type="PROSITE" id="PS50109"/>
    </source>
</evidence>
<feature type="modified residue" description="4-aspartylphosphate" evidence="8">
    <location>
        <position position="1048"/>
    </location>
</feature>
<dbReference type="InterPro" id="IPR037006">
    <property type="entry name" value="CheA-like_homodim_sf"/>
</dbReference>
<dbReference type="SMART" id="SM00448">
    <property type="entry name" value="REC"/>
    <property type="match status" value="1"/>
</dbReference>
<dbReference type="PANTHER" id="PTHR43395">
    <property type="entry name" value="SENSOR HISTIDINE KINASE CHEA"/>
    <property type="match status" value="1"/>
</dbReference>
<dbReference type="SUPFAM" id="SSF52172">
    <property type="entry name" value="CheY-like"/>
    <property type="match status" value="1"/>
</dbReference>
<dbReference type="PANTHER" id="PTHR43395:SF1">
    <property type="entry name" value="CHEMOTAXIS PROTEIN CHEA"/>
    <property type="match status" value="1"/>
</dbReference>
<feature type="modified residue" description="Phosphohistidine" evidence="7">
    <location>
        <position position="48"/>
    </location>
</feature>
<feature type="compositionally biased region" description="Low complexity" evidence="10">
    <location>
        <begin position="402"/>
        <end position="411"/>
    </location>
</feature>
<dbReference type="Gene3D" id="3.40.50.2300">
    <property type="match status" value="1"/>
</dbReference>
<comment type="catalytic activity">
    <reaction evidence="1">
        <text>ATP + protein L-histidine = ADP + protein N-phospho-L-histidine.</text>
        <dbReference type="EC" id="2.7.13.3"/>
    </reaction>
</comment>
<evidence type="ECO:0000313" key="15">
    <source>
        <dbReference type="EMBL" id="PZO14203.1"/>
    </source>
</evidence>
<keyword evidence="3 8" id="KW-0597">Phosphoprotein</keyword>
<evidence type="ECO:0000256" key="10">
    <source>
        <dbReference type="SAM" id="MobiDB-lite"/>
    </source>
</evidence>
<feature type="domain" description="Response regulatory" evidence="12">
    <location>
        <begin position="998"/>
        <end position="1115"/>
    </location>
</feature>
<dbReference type="SMART" id="SM00260">
    <property type="entry name" value="CheW"/>
    <property type="match status" value="1"/>
</dbReference>
<dbReference type="SUPFAM" id="SSF55874">
    <property type="entry name" value="ATPase domain of HSP90 chaperone/DNA topoisomerase II/histidine kinase"/>
    <property type="match status" value="1"/>
</dbReference>
<evidence type="ECO:0000256" key="3">
    <source>
        <dbReference type="ARBA" id="ARBA00022553"/>
    </source>
</evidence>
<reference evidence="16" key="1">
    <citation type="submission" date="2018-04" db="EMBL/GenBank/DDBJ databases">
        <authorList>
            <person name="Cornet L."/>
        </authorList>
    </citation>
    <scope>NUCLEOTIDE SEQUENCE [LARGE SCALE GENOMIC DNA]</scope>
</reference>
<dbReference type="InterPro" id="IPR008207">
    <property type="entry name" value="Sig_transdc_His_kin_Hpt_dom"/>
</dbReference>
<dbReference type="SMART" id="SM00073">
    <property type="entry name" value="HPT"/>
    <property type="match status" value="1"/>
</dbReference>
<feature type="region of interest" description="Disordered" evidence="10">
    <location>
        <begin position="390"/>
        <end position="430"/>
    </location>
</feature>
<dbReference type="EC" id="2.7.13.3" evidence="2"/>
<dbReference type="SUPFAM" id="SSF47226">
    <property type="entry name" value="Histidine-containing phosphotransfer domain, HPT domain"/>
    <property type="match status" value="1"/>
</dbReference>
<evidence type="ECO:0000256" key="2">
    <source>
        <dbReference type="ARBA" id="ARBA00012438"/>
    </source>
</evidence>
<dbReference type="SMART" id="SM00387">
    <property type="entry name" value="HATPase_c"/>
    <property type="match status" value="1"/>
</dbReference>
<dbReference type="GO" id="GO:0006935">
    <property type="term" value="P:chemotaxis"/>
    <property type="evidence" value="ECO:0007669"/>
    <property type="project" value="InterPro"/>
</dbReference>
<gene>
    <name evidence="15" type="ORF">DCF25_15230</name>
</gene>
<dbReference type="InterPro" id="IPR003594">
    <property type="entry name" value="HATPase_dom"/>
</dbReference>
<dbReference type="Proteomes" id="UP000249354">
    <property type="component" value="Unassembled WGS sequence"/>
</dbReference>
<accession>A0A2W4TZI3</accession>
<evidence type="ECO:0000313" key="16">
    <source>
        <dbReference type="Proteomes" id="UP000249354"/>
    </source>
</evidence>
<dbReference type="SMART" id="SM01231">
    <property type="entry name" value="H-kinase_dim"/>
    <property type="match status" value="1"/>
</dbReference>
<dbReference type="Pfam" id="PF01627">
    <property type="entry name" value="Hpt"/>
    <property type="match status" value="1"/>
</dbReference>
<dbReference type="EMBL" id="QBMC01000112">
    <property type="protein sequence ID" value="PZO14203.1"/>
    <property type="molecule type" value="Genomic_DNA"/>
</dbReference>
<evidence type="ECO:0000256" key="6">
    <source>
        <dbReference type="ARBA" id="ARBA00023012"/>
    </source>
</evidence>
<dbReference type="PROSITE" id="PS50109">
    <property type="entry name" value="HIS_KIN"/>
    <property type="match status" value="1"/>
</dbReference>
<dbReference type="SUPFAM" id="SSF50341">
    <property type="entry name" value="CheW-like"/>
    <property type="match status" value="1"/>
</dbReference>
<dbReference type="InterPro" id="IPR036641">
    <property type="entry name" value="HPT_dom_sf"/>
</dbReference>
<dbReference type="InterPro" id="IPR001789">
    <property type="entry name" value="Sig_transdc_resp-reg_receiver"/>
</dbReference>
<dbReference type="InterPro" id="IPR004358">
    <property type="entry name" value="Sig_transdc_His_kin-like_C"/>
</dbReference>
<name>A0A2W4TZI3_9CYAN</name>
<dbReference type="AlphaFoldDB" id="A0A2W4TZI3"/>
<dbReference type="CDD" id="cd00088">
    <property type="entry name" value="HPT"/>
    <property type="match status" value="1"/>
</dbReference>
<feature type="domain" description="HPt" evidence="14">
    <location>
        <begin position="1"/>
        <end position="106"/>
    </location>
</feature>
<dbReference type="InterPro" id="IPR002545">
    <property type="entry name" value="CheW-lke_dom"/>
</dbReference>
<dbReference type="Gene3D" id="1.20.120.160">
    <property type="entry name" value="HPT domain"/>
    <property type="match status" value="1"/>
</dbReference>
<dbReference type="InterPro" id="IPR051315">
    <property type="entry name" value="Bact_Chemotaxis_CheA"/>
</dbReference>
<dbReference type="InterPro" id="IPR036061">
    <property type="entry name" value="CheW-like_dom_sf"/>
</dbReference>
<proteinExistence type="predicted"/>
<dbReference type="GO" id="GO:0005737">
    <property type="term" value="C:cytoplasm"/>
    <property type="evidence" value="ECO:0007669"/>
    <property type="project" value="InterPro"/>
</dbReference>
<dbReference type="Pfam" id="PF00072">
    <property type="entry name" value="Response_reg"/>
    <property type="match status" value="1"/>
</dbReference>
<evidence type="ECO:0000256" key="1">
    <source>
        <dbReference type="ARBA" id="ARBA00000085"/>
    </source>
</evidence>
<keyword evidence="6" id="KW-0902">Two-component regulatory system</keyword>
<dbReference type="Pfam" id="PF02518">
    <property type="entry name" value="HATPase_c"/>
    <property type="match status" value="1"/>
</dbReference>
<dbReference type="InterPro" id="IPR004105">
    <property type="entry name" value="CheA-like_dim"/>
</dbReference>
<feature type="region of interest" description="Disordered" evidence="10">
    <location>
        <begin position="514"/>
        <end position="567"/>
    </location>
</feature>
<dbReference type="InterPro" id="IPR036097">
    <property type="entry name" value="HisK_dim/P_sf"/>
</dbReference>
<feature type="domain" description="Histidine kinase" evidence="11">
    <location>
        <begin position="578"/>
        <end position="815"/>
    </location>
</feature>
<dbReference type="Gene3D" id="3.30.565.10">
    <property type="entry name" value="Histidine kinase-like ATPase, C-terminal domain"/>
    <property type="match status" value="1"/>
</dbReference>
<protein>
    <recommendedName>
        <fullName evidence="2">histidine kinase</fullName>
        <ecNumber evidence="2">2.7.13.3</ecNumber>
    </recommendedName>
</protein>
<evidence type="ECO:0000256" key="5">
    <source>
        <dbReference type="ARBA" id="ARBA00022777"/>
    </source>
</evidence>
<keyword evidence="4" id="KW-0808">Transferase</keyword>
<dbReference type="InterPro" id="IPR005467">
    <property type="entry name" value="His_kinase_dom"/>
</dbReference>
<dbReference type="GO" id="GO:0000155">
    <property type="term" value="F:phosphorelay sensor kinase activity"/>
    <property type="evidence" value="ECO:0007669"/>
    <property type="project" value="InterPro"/>
</dbReference>
<organism evidence="15 16">
    <name type="scientific">Leptolyngbya foveolarum</name>
    <dbReference type="NCBI Taxonomy" id="47253"/>
    <lineage>
        <taxon>Bacteria</taxon>
        <taxon>Bacillati</taxon>
        <taxon>Cyanobacteriota</taxon>
        <taxon>Cyanophyceae</taxon>
        <taxon>Leptolyngbyales</taxon>
        <taxon>Leptolyngbyaceae</taxon>
        <taxon>Leptolyngbya group</taxon>
        <taxon>Leptolyngbya</taxon>
    </lineage>
</organism>
<evidence type="ECO:0000259" key="13">
    <source>
        <dbReference type="PROSITE" id="PS50851"/>
    </source>
</evidence>
<evidence type="ECO:0000259" key="14">
    <source>
        <dbReference type="PROSITE" id="PS50894"/>
    </source>
</evidence>
<feature type="compositionally biased region" description="Low complexity" evidence="10">
    <location>
        <begin position="543"/>
        <end position="558"/>
    </location>
</feature>
<dbReference type="PROSITE" id="PS50110">
    <property type="entry name" value="RESPONSE_REGULATORY"/>
    <property type="match status" value="1"/>
</dbReference>
<keyword evidence="9" id="KW-0175">Coiled coil</keyword>